<dbReference type="InterPro" id="IPR053235">
    <property type="entry name" value="Ser_Thr_kinase"/>
</dbReference>
<evidence type="ECO:0000313" key="5">
    <source>
        <dbReference type="Proteomes" id="UP001470230"/>
    </source>
</evidence>
<name>A0ABR2H783_9EUKA</name>
<dbReference type="Gene3D" id="3.80.10.10">
    <property type="entry name" value="Ribonuclease Inhibitor"/>
    <property type="match status" value="1"/>
</dbReference>
<evidence type="ECO:0000256" key="1">
    <source>
        <dbReference type="SAM" id="MobiDB-lite"/>
    </source>
</evidence>
<dbReference type="SUPFAM" id="SSF56112">
    <property type="entry name" value="Protein kinase-like (PK-like)"/>
    <property type="match status" value="1"/>
</dbReference>
<evidence type="ECO:0000259" key="3">
    <source>
        <dbReference type="PROSITE" id="PS50011"/>
    </source>
</evidence>
<dbReference type="Pfam" id="PF07714">
    <property type="entry name" value="PK_Tyr_Ser-Thr"/>
    <property type="match status" value="1"/>
</dbReference>
<dbReference type="SUPFAM" id="SSF52047">
    <property type="entry name" value="RNI-like"/>
    <property type="match status" value="1"/>
</dbReference>
<proteinExistence type="predicted"/>
<feature type="domain" description="Protein kinase" evidence="3">
    <location>
        <begin position="739"/>
        <end position="1001"/>
    </location>
</feature>
<accession>A0ABR2H783</accession>
<dbReference type="Gene3D" id="3.30.200.20">
    <property type="entry name" value="Phosphorylase Kinase, domain 1"/>
    <property type="match status" value="1"/>
</dbReference>
<feature type="compositionally biased region" description="Acidic residues" evidence="1">
    <location>
        <begin position="696"/>
        <end position="710"/>
    </location>
</feature>
<dbReference type="InterPro" id="IPR000719">
    <property type="entry name" value="Prot_kinase_dom"/>
</dbReference>
<dbReference type="InterPro" id="IPR001245">
    <property type="entry name" value="Ser-Thr/Tyr_kinase_cat_dom"/>
</dbReference>
<keyword evidence="2" id="KW-0812">Transmembrane</keyword>
<evidence type="ECO:0000256" key="2">
    <source>
        <dbReference type="SAM" id="Phobius"/>
    </source>
</evidence>
<dbReference type="InterPro" id="IPR011009">
    <property type="entry name" value="Kinase-like_dom_sf"/>
</dbReference>
<sequence>MIKKRVTAFNIKEKDINSISQYLCDYEEPVFSSKFNCNFPSIKGYLSGEYFVVLTFGWIYLFYQKLRKNKLVEKIDIFDCQKIQYFKENDQKIKIIKIKTPQYQDCYTIYKEKNIKKFFDYISGIIFILSNGIPLQSNIPVLEPKLKVVNYSVPYLICKRSLYLIHSDYRKKKLPDLNAWLGNANYFDNYKIYRENSLVINDFFFPTTYSSYYARAIGSIPNIEEIYFNNFSHQFNEFIDSIFIYCNNIKKIIFCNYSAEAPTFHFDKLKDEYKRKFIFFDSQPPILINFFNGLQQSSCKITKICLSKLAIQGGELASIFEQLNKIESLKHLKSFEIFNLRLGQFPFESFTDFLDSHEELEVLTLSNIDVDGTMLLDTICRCNPSIYELHLKKLKFAKVLKVKNDRDGTLFLPDNLILADFSYSLFNHNTLSSILQLLTNNPMKGSLMANFDHLYDKEKRGNYFHAFESLELNKCYPNIIDFNWSGNKVSKEFFDFICTQKNLKFISLMDMHTIDQKSFFDHLLRVMREVRPIGIEIGCESFEAKLVKPFLSALKESSQLEHLCFESQDEQNEITASLSDLITSLPNLKEISINIPKLEHDAYINLAASITSNKSILAINFMKYEYKDKDKKQKNPEIEVLYSSIQKLKIPITMEQRTEALILTQQENESNETDANTLDLTKTIYLKGLNHKVEEVSEDENTNTDTEDEEKSSAQEITTNESSKTKDNIFINDKEEKFYKIIEPIEETATSITYKVVDERTNQIICRKELKLNEQIQFRDRKNFMKEIGILCDINHPCICKYIGANLEEKVDDSGITTHSLFYEYLELCLDDVYDKLDNTMKTKICIEIAHAMKFIHQHKLIHRNLNTTNIRLDESFTAKITDFGVAIFEESIEDESLFMTKSVNKKFTTFCFISPEMRNEEQYNNKTDVYSFGVLLLYIFTGKVPEQNMNDIASGKKNLPSPSSSISKECIDLISRCISVQPDDRPSFEDIIKYMRDISYSLASNVNIKLISSRDQELESYEK</sequence>
<dbReference type="Gene3D" id="1.10.510.10">
    <property type="entry name" value="Transferase(Phosphotransferase) domain 1"/>
    <property type="match status" value="1"/>
</dbReference>
<dbReference type="Proteomes" id="UP001470230">
    <property type="component" value="Unassembled WGS sequence"/>
</dbReference>
<dbReference type="PANTHER" id="PTHR24361">
    <property type="entry name" value="MITOGEN-ACTIVATED KINASE KINASE KINASE"/>
    <property type="match status" value="1"/>
</dbReference>
<dbReference type="InterPro" id="IPR032675">
    <property type="entry name" value="LRR_dom_sf"/>
</dbReference>
<gene>
    <name evidence="4" type="ORF">M9Y10_026315</name>
</gene>
<protein>
    <recommendedName>
        <fullName evidence="3">Protein kinase domain-containing protein</fullName>
    </recommendedName>
</protein>
<dbReference type="PROSITE" id="PS50011">
    <property type="entry name" value="PROTEIN_KINASE_DOM"/>
    <property type="match status" value="1"/>
</dbReference>
<dbReference type="EMBL" id="JAPFFF010000039">
    <property type="protein sequence ID" value="KAK8842092.1"/>
    <property type="molecule type" value="Genomic_DNA"/>
</dbReference>
<organism evidence="4 5">
    <name type="scientific">Tritrichomonas musculus</name>
    <dbReference type="NCBI Taxonomy" id="1915356"/>
    <lineage>
        <taxon>Eukaryota</taxon>
        <taxon>Metamonada</taxon>
        <taxon>Parabasalia</taxon>
        <taxon>Tritrichomonadida</taxon>
        <taxon>Tritrichomonadidae</taxon>
        <taxon>Tritrichomonas</taxon>
    </lineage>
</organism>
<feature type="region of interest" description="Disordered" evidence="1">
    <location>
        <begin position="695"/>
        <end position="724"/>
    </location>
</feature>
<evidence type="ECO:0000313" key="4">
    <source>
        <dbReference type="EMBL" id="KAK8842092.1"/>
    </source>
</evidence>
<feature type="transmembrane region" description="Helical" evidence="2">
    <location>
        <begin position="44"/>
        <end position="63"/>
    </location>
</feature>
<keyword evidence="5" id="KW-1185">Reference proteome</keyword>
<comment type="caution">
    <text evidence="4">The sequence shown here is derived from an EMBL/GenBank/DDBJ whole genome shotgun (WGS) entry which is preliminary data.</text>
</comment>
<reference evidence="4 5" key="1">
    <citation type="submission" date="2024-04" db="EMBL/GenBank/DDBJ databases">
        <title>Tritrichomonas musculus Genome.</title>
        <authorList>
            <person name="Alves-Ferreira E."/>
            <person name="Grigg M."/>
            <person name="Lorenzi H."/>
            <person name="Galac M."/>
        </authorList>
    </citation>
    <scope>NUCLEOTIDE SEQUENCE [LARGE SCALE GENOMIC DNA]</scope>
    <source>
        <strain evidence="4 5">EAF2021</strain>
    </source>
</reference>
<keyword evidence="2" id="KW-1133">Transmembrane helix</keyword>
<keyword evidence="2" id="KW-0472">Membrane</keyword>